<reference evidence="2" key="1">
    <citation type="submission" date="2010-03" db="EMBL/GenBank/DDBJ databases">
        <title>Complete sequence of Mobiluncus curtisii ATCC 43063.</title>
        <authorList>
            <person name="Muzny D."/>
            <person name="Qin X."/>
            <person name="Deng J."/>
            <person name="Jiang H."/>
            <person name="Liu Y."/>
            <person name="Qu J."/>
            <person name="Song X.-Z."/>
            <person name="Zhang L."/>
            <person name="Thornton R."/>
            <person name="Coyle M."/>
            <person name="Francisco L."/>
            <person name="Jackson L."/>
            <person name="Javaid M."/>
            <person name="Korchina V."/>
            <person name="Kovar C."/>
            <person name="Mata R."/>
            <person name="Mathew T."/>
            <person name="Ngo R."/>
            <person name="Nguyen L."/>
            <person name="Nguyen N."/>
            <person name="Okwuonu G."/>
            <person name="Ongeri F."/>
            <person name="Pham C."/>
            <person name="Simmons D."/>
            <person name="Wilczek-Boney K."/>
            <person name="Hale W."/>
            <person name="Jakkamsetti A."/>
            <person name="Pham P."/>
            <person name="Ruth R."/>
            <person name="San Lucas F."/>
            <person name="Warren J."/>
            <person name="Zhang J."/>
            <person name="Zhao Z."/>
            <person name="Zhou C."/>
            <person name="Zhu D."/>
            <person name="Lee S."/>
            <person name="Bess C."/>
            <person name="Blankenburg K."/>
            <person name="Forbes L."/>
            <person name="Fu Q."/>
            <person name="Gubbala S."/>
            <person name="Hirani K."/>
            <person name="Jayaseelan J.C."/>
            <person name="Lara F."/>
            <person name="Munidasa M."/>
            <person name="Palculict T."/>
            <person name="Patil S."/>
            <person name="Pu L.-L."/>
            <person name="Saada N."/>
            <person name="Tang L."/>
            <person name="Weissenberger G."/>
            <person name="Zhu Y."/>
            <person name="Hemphill L."/>
            <person name="Shang Y."/>
            <person name="Youmans B."/>
            <person name="Ayvaz T."/>
            <person name="Ross M."/>
            <person name="Santibanez J."/>
            <person name="Aqrawi P."/>
            <person name="Gross S."/>
            <person name="Joshi V."/>
            <person name="Fowler G."/>
            <person name="Nazareth L."/>
            <person name="Reid J."/>
            <person name="Worley K."/>
            <person name="Petrosino J."/>
            <person name="Highlander S."/>
            <person name="Gibbs R."/>
            <person name="Gibbs R."/>
        </authorList>
    </citation>
    <scope>NUCLEOTIDE SEQUENCE [LARGE SCALE GENOMIC DNA]</scope>
    <source>
        <strain evidence="2">ATCC 19194</strain>
    </source>
</reference>
<dbReference type="HOGENOM" id="CLU_846789_0_0_6"/>
<accession>D4XSP8</accession>
<sequence length="351" mass="40216">MPAELGVIGKYPTAALRTLGNQSIEFKDITMDRIYRTLSELYSSSDFRTFQNNFSKDVYEALANSYANSDGEVKIVTDMCNKINGKSYQKFQFHSKKIHGTRSYVEFCNKEKPVTKELADMVIISVATQGKDIVYEKIALIQNKKEDTECNWKIDQDQLYLLHNFPTFKGTKGIFKKNFQDEVIFLNNSQALGNYGLFQNPGEMVFLSALTVFKLQQGDKLSLNDIRKFGNSHLHNNSAFQLPVIDHSFMEEMLYRYFKYFPKYGFPFGSLPFLNSSAISFNIHEFIRNWTLFNIGEVVSVNGSAMDDDLFKFSRLLLREAGLSNNMSLAIDGQEFENNVTVFVAHLSLDD</sequence>
<evidence type="ECO:0000313" key="1">
    <source>
        <dbReference type="EMBL" id="EFF81788.1"/>
    </source>
</evidence>
<proteinExistence type="predicted"/>
<comment type="caution">
    <text evidence="1">The sequence shown here is derived from an EMBL/GenBank/DDBJ whole genome shotgun (WGS) entry which is preliminary data.</text>
</comment>
<name>D4XSP8_ACIHA</name>
<dbReference type="Proteomes" id="UP000003085">
    <property type="component" value="Unassembled WGS sequence"/>
</dbReference>
<dbReference type="EMBL" id="ADMT01000206">
    <property type="protein sequence ID" value="EFF81788.1"/>
    <property type="molecule type" value="Genomic_DNA"/>
</dbReference>
<evidence type="ECO:0000313" key="2">
    <source>
        <dbReference type="Proteomes" id="UP000003085"/>
    </source>
</evidence>
<organism evidence="1 2">
    <name type="scientific">Acinetobacter haemolyticus ATCC 19194</name>
    <dbReference type="NCBI Taxonomy" id="707232"/>
    <lineage>
        <taxon>Bacteria</taxon>
        <taxon>Pseudomonadati</taxon>
        <taxon>Pseudomonadota</taxon>
        <taxon>Gammaproteobacteria</taxon>
        <taxon>Moraxellales</taxon>
        <taxon>Moraxellaceae</taxon>
        <taxon>Acinetobacter</taxon>
    </lineage>
</organism>
<protein>
    <submittedName>
        <fullName evidence="1">Uncharacterized protein</fullName>
    </submittedName>
</protein>
<gene>
    <name evidence="1" type="ORF">HMP0015_2740</name>
</gene>
<dbReference type="AlphaFoldDB" id="D4XSP8"/>